<keyword evidence="3" id="KW-1185">Reference proteome</keyword>
<name>A0A3S9T2X4_9FIRM</name>
<dbReference type="InterPro" id="IPR011834">
    <property type="entry name" value="Agluc_phsphrylas"/>
</dbReference>
<dbReference type="GO" id="GO:0005975">
    <property type="term" value="P:carbohydrate metabolic process"/>
    <property type="evidence" value="ECO:0007669"/>
    <property type="project" value="InterPro"/>
</dbReference>
<evidence type="ECO:0000256" key="1">
    <source>
        <dbReference type="ARBA" id="ARBA00006047"/>
    </source>
</evidence>
<dbReference type="Proteomes" id="UP000267250">
    <property type="component" value="Chromosome"/>
</dbReference>
<evidence type="ECO:0000313" key="2">
    <source>
        <dbReference type="EMBL" id="AZR74873.1"/>
    </source>
</evidence>
<dbReference type="Gene3D" id="3.40.50.2000">
    <property type="entry name" value="Glycogen Phosphorylase B"/>
    <property type="match status" value="3"/>
</dbReference>
<dbReference type="PANTHER" id="PTHR42655">
    <property type="entry name" value="GLYCOGEN PHOSPHORYLASE"/>
    <property type="match status" value="1"/>
</dbReference>
<comment type="similarity">
    <text evidence="1">Belongs to the glycogen phosphorylase family.</text>
</comment>
<evidence type="ECO:0000313" key="3">
    <source>
        <dbReference type="Proteomes" id="UP000267250"/>
    </source>
</evidence>
<dbReference type="InterPro" id="IPR000811">
    <property type="entry name" value="Glyco_trans_35"/>
</dbReference>
<dbReference type="GO" id="GO:0008184">
    <property type="term" value="F:glycogen phosphorylase activity"/>
    <property type="evidence" value="ECO:0007669"/>
    <property type="project" value="InterPro"/>
</dbReference>
<dbReference type="GO" id="GO:0030170">
    <property type="term" value="F:pyridoxal phosphate binding"/>
    <property type="evidence" value="ECO:0007669"/>
    <property type="project" value="InterPro"/>
</dbReference>
<dbReference type="KEGG" id="aft:BBF96_08490"/>
<dbReference type="OrthoDB" id="9760804at2"/>
<dbReference type="EMBL" id="CP016379">
    <property type="protein sequence ID" value="AZR74873.1"/>
    <property type="molecule type" value="Genomic_DNA"/>
</dbReference>
<organism evidence="2 3">
    <name type="scientific">Anoxybacter fermentans</name>
    <dbReference type="NCBI Taxonomy" id="1323375"/>
    <lineage>
        <taxon>Bacteria</taxon>
        <taxon>Bacillati</taxon>
        <taxon>Bacillota</taxon>
        <taxon>Clostridia</taxon>
        <taxon>Halanaerobiales</taxon>
        <taxon>Anoxybacter</taxon>
    </lineage>
</organism>
<protein>
    <submittedName>
        <fullName evidence="2">Alpha-glucan phosphorylase</fullName>
    </submittedName>
</protein>
<proteinExistence type="inferred from homology"/>
<accession>A0A3S9T2X4</accession>
<dbReference type="Pfam" id="PF00343">
    <property type="entry name" value="Phosphorylase"/>
    <property type="match status" value="1"/>
</dbReference>
<sequence>MEYGLDDSLHIYCGGLGILAGDYLKAAKDLGLPVVGIGILWRQDYTNQYVGVDGWPYDIYKTYDFDFLKDTGVTIQVRVRGTDVTCKVWKADQFENAPLYLLDAGYPDTPNGWMTSKLYGGVEQDRLANEIILGIGGVRALRALGIDVDLYHFNEGHAVFAGFELIREKMALGMDFEKALNTTRKEIIFTTHTPVMAGNESHDIGLIQYMEANNGLNYEQLKRLGDDPFNMTIAGLRMAYLANGVSKLHTKTANRMWEHIQDRARIICITNGVHVKTWQDPRIRLAYERNEDLWQPHMEIKKELIQFVKDITGRELNPETLTIGFARRAAPYKRGELIFRNADAIEPLFREGKLQLIFSGKAHPNDNPGKEIVQKLVQMSRKYPENVIFLENYDMSICKHLISGCDIWLNNPKRPLEASGTSGMKAAVNGVLNLSVVDGWVAEGPEHEVSGWLIDEVFKSLPEKETEDEKDLQALYHLLYENVIPTYYKDRERWVNMMRASIEMASYQFSAQRMIKDYYEKMYKPAYQAQKESAVTV</sequence>
<dbReference type="AlphaFoldDB" id="A0A3S9T2X4"/>
<reference evidence="2 3" key="1">
    <citation type="submission" date="2016-07" db="EMBL/GenBank/DDBJ databases">
        <title>Genome and transcriptome analysis of iron-reducing fermentative bacteria Anoxybacter fermentans.</title>
        <authorList>
            <person name="Zeng X."/>
            <person name="Shao Z."/>
        </authorList>
    </citation>
    <scope>NUCLEOTIDE SEQUENCE [LARGE SCALE GENOMIC DNA]</scope>
    <source>
        <strain evidence="2 3">DY22613</strain>
    </source>
</reference>
<dbReference type="PANTHER" id="PTHR42655:SF1">
    <property type="entry name" value="GLYCOGEN PHOSPHORYLASE"/>
    <property type="match status" value="1"/>
</dbReference>
<dbReference type="NCBIfam" id="TIGR02094">
    <property type="entry name" value="more_P_ylases"/>
    <property type="match status" value="2"/>
</dbReference>
<gene>
    <name evidence="2" type="ORF">BBF96_08490</name>
</gene>
<dbReference type="SUPFAM" id="SSF53756">
    <property type="entry name" value="UDP-Glycosyltransferase/glycogen phosphorylase"/>
    <property type="match status" value="1"/>
</dbReference>
<dbReference type="InterPro" id="IPR052182">
    <property type="entry name" value="Glycogen/Maltodextrin_Phosph"/>
</dbReference>